<feature type="transmembrane region" description="Helical" evidence="8">
    <location>
        <begin position="92"/>
        <end position="110"/>
    </location>
</feature>
<name>A0A643C9A8_BALPH</name>
<evidence type="ECO:0000256" key="1">
    <source>
        <dbReference type="ARBA" id="ARBA00004141"/>
    </source>
</evidence>
<evidence type="ECO:0000256" key="5">
    <source>
        <dbReference type="ARBA" id="ARBA00022989"/>
    </source>
</evidence>
<dbReference type="AlphaFoldDB" id="A0A643C9A8"/>
<feature type="non-terminal residue" evidence="9">
    <location>
        <position position="1"/>
    </location>
</feature>
<comment type="subcellular location">
    <subcellularLocation>
        <location evidence="1">Membrane</location>
        <topology evidence="1">Multi-pass membrane protein</topology>
    </subcellularLocation>
</comment>
<evidence type="ECO:0000313" key="9">
    <source>
        <dbReference type="EMBL" id="KAB0396803.1"/>
    </source>
</evidence>
<evidence type="ECO:0000256" key="4">
    <source>
        <dbReference type="ARBA" id="ARBA00022692"/>
    </source>
</evidence>
<keyword evidence="4 8" id="KW-0812">Transmembrane</keyword>
<protein>
    <recommendedName>
        <fullName evidence="7">Adenosine 3'-phospho 5'-phosphosulfate transporter 2</fullName>
    </recommendedName>
</protein>
<evidence type="ECO:0000256" key="6">
    <source>
        <dbReference type="ARBA" id="ARBA00023136"/>
    </source>
</evidence>
<evidence type="ECO:0000256" key="3">
    <source>
        <dbReference type="ARBA" id="ARBA00022448"/>
    </source>
</evidence>
<evidence type="ECO:0000256" key="2">
    <source>
        <dbReference type="ARBA" id="ARBA00010694"/>
    </source>
</evidence>
<proteinExistence type="inferred from homology"/>
<dbReference type="GO" id="GO:0000139">
    <property type="term" value="C:Golgi membrane"/>
    <property type="evidence" value="ECO:0007669"/>
    <property type="project" value="TreeGrafter"/>
</dbReference>
<dbReference type="GO" id="GO:0046964">
    <property type="term" value="F:3'-phosphoadenosine 5'-phosphosulfate transmembrane transporter activity"/>
    <property type="evidence" value="ECO:0007669"/>
    <property type="project" value="TreeGrafter"/>
</dbReference>
<feature type="transmembrane region" description="Helical" evidence="8">
    <location>
        <begin position="329"/>
        <end position="349"/>
    </location>
</feature>
<evidence type="ECO:0000313" key="10">
    <source>
        <dbReference type="Proteomes" id="UP000437017"/>
    </source>
</evidence>
<evidence type="ECO:0000256" key="8">
    <source>
        <dbReference type="SAM" id="Phobius"/>
    </source>
</evidence>
<feature type="transmembrane region" description="Helical" evidence="8">
    <location>
        <begin position="238"/>
        <end position="256"/>
    </location>
</feature>
<comment type="caution">
    <text evidence="9">The sequence shown here is derived from an EMBL/GenBank/DDBJ whole genome shotgun (WGS) entry which is preliminary data.</text>
</comment>
<feature type="transmembrane region" description="Helical" evidence="8">
    <location>
        <begin position="122"/>
        <end position="145"/>
    </location>
</feature>
<keyword evidence="3" id="KW-0813">Transport</keyword>
<keyword evidence="10" id="KW-1185">Reference proteome</keyword>
<dbReference type="PANTHER" id="PTHR10778">
    <property type="entry name" value="SOLUTE CARRIER FAMILY 35 MEMBER B"/>
    <property type="match status" value="1"/>
</dbReference>
<organism evidence="9 10">
    <name type="scientific">Balaenoptera physalus</name>
    <name type="common">Fin whale</name>
    <name type="synonym">Balaena physalus</name>
    <dbReference type="NCBI Taxonomy" id="9770"/>
    <lineage>
        <taxon>Eukaryota</taxon>
        <taxon>Metazoa</taxon>
        <taxon>Chordata</taxon>
        <taxon>Craniata</taxon>
        <taxon>Vertebrata</taxon>
        <taxon>Euteleostomi</taxon>
        <taxon>Mammalia</taxon>
        <taxon>Eutheria</taxon>
        <taxon>Laurasiatheria</taxon>
        <taxon>Artiodactyla</taxon>
        <taxon>Whippomorpha</taxon>
        <taxon>Cetacea</taxon>
        <taxon>Mysticeti</taxon>
        <taxon>Balaenopteridae</taxon>
        <taxon>Balaenoptera</taxon>
    </lineage>
</organism>
<feature type="transmembrane region" description="Helical" evidence="8">
    <location>
        <begin position="208"/>
        <end position="226"/>
    </location>
</feature>
<keyword evidence="6 8" id="KW-0472">Membrane</keyword>
<comment type="similarity">
    <text evidence="2">Belongs to the nucleotide-sugar transporter family. SLC35B subfamily.</text>
</comment>
<feature type="transmembrane region" description="Helical" evidence="8">
    <location>
        <begin position="184"/>
        <end position="201"/>
    </location>
</feature>
<accession>A0A643C9A8</accession>
<gene>
    <name evidence="9" type="ORF">E2I00_013293</name>
</gene>
<dbReference type="Proteomes" id="UP000437017">
    <property type="component" value="Unassembled WGS sequence"/>
</dbReference>
<dbReference type="GO" id="GO:0005789">
    <property type="term" value="C:endoplasmic reticulum membrane"/>
    <property type="evidence" value="ECO:0007669"/>
    <property type="project" value="TreeGrafter"/>
</dbReference>
<dbReference type="InterPro" id="IPR013657">
    <property type="entry name" value="SCL35B1-4/HUT1"/>
</dbReference>
<keyword evidence="5 8" id="KW-1133">Transmembrane helix</keyword>
<dbReference type="OrthoDB" id="438495at2759"/>
<dbReference type="Pfam" id="PF08449">
    <property type="entry name" value="UAA"/>
    <property type="match status" value="2"/>
</dbReference>
<dbReference type="EMBL" id="SGJD01002079">
    <property type="protein sequence ID" value="KAB0396803.1"/>
    <property type="molecule type" value="Genomic_DNA"/>
</dbReference>
<feature type="transmembrane region" description="Helical" evidence="8">
    <location>
        <begin position="277"/>
        <end position="309"/>
    </location>
</feature>
<sequence>LPPNQFITDPISGLAQQAKERLNKGEETSKDNFGSTECGKIRTMDLKFNSSRKYISITVPSKTQAMSPHIKSIDDIVVLGINLSRFNKLTQFFICVAGVLVFYLIYGYLQELIFSVEGFKPYGWYLTLVQFAFYSIFGLIELQLIQDKRRRIPGKTYIIIAFLTVGTMGLSNTSLGYLNYPTQVIFKCCKLIPVMLGGVFIQGKRYNVADVSAALCMSLGLIWFTLADSTVAPNFNLTGVILISLALCADAVIGNVQEKAMKLHNASNSEMDPVRTYGYAFLFSLTGYFGISFVLALIKIFGALFAVTVTTGRKGMTIVLSFIFFAKPFTFQYVWSGLLVILGIFLNVYSKNMDKIRLPSLYDVINKTAEVRRSGTLAQTV</sequence>
<feature type="transmembrane region" description="Helical" evidence="8">
    <location>
        <begin position="157"/>
        <end position="178"/>
    </location>
</feature>
<evidence type="ECO:0000256" key="7">
    <source>
        <dbReference type="ARBA" id="ARBA00039669"/>
    </source>
</evidence>
<reference evidence="9 10" key="1">
    <citation type="journal article" date="2019" name="PLoS ONE">
        <title>Genomic analyses reveal an absence of contemporary introgressive admixture between fin whales and blue whales, despite known hybrids.</title>
        <authorList>
            <person name="Westbury M.V."/>
            <person name="Petersen B."/>
            <person name="Lorenzen E.D."/>
        </authorList>
    </citation>
    <scope>NUCLEOTIDE SEQUENCE [LARGE SCALE GENOMIC DNA]</scope>
    <source>
        <strain evidence="9">FinWhale-01</strain>
    </source>
</reference>
<dbReference type="PANTHER" id="PTHR10778:SF8">
    <property type="entry name" value="ADENOSINE 3'-PHOSPHO 5'-PHOSPHOSULFATE TRANSPORTER 2"/>
    <property type="match status" value="1"/>
</dbReference>